<dbReference type="UniPathway" id="UPA00219"/>
<evidence type="ECO:0000256" key="6">
    <source>
        <dbReference type="ARBA" id="ARBA00022670"/>
    </source>
</evidence>
<dbReference type="EC" id="3.4.16.4" evidence="14"/>
<evidence type="ECO:0000256" key="4">
    <source>
        <dbReference type="ARBA" id="ARBA00022519"/>
    </source>
</evidence>
<accession>A0A2W4RJX6</accession>
<evidence type="ECO:0000256" key="5">
    <source>
        <dbReference type="ARBA" id="ARBA00022645"/>
    </source>
</evidence>
<dbReference type="SUPFAM" id="SSF56519">
    <property type="entry name" value="Penicillin binding protein dimerisation domain"/>
    <property type="match status" value="1"/>
</dbReference>
<keyword evidence="11 14" id="KW-1133">Transmembrane helix</keyword>
<evidence type="ECO:0000256" key="10">
    <source>
        <dbReference type="ARBA" id="ARBA00022984"/>
    </source>
</evidence>
<keyword evidence="3 14" id="KW-1003">Cell membrane</keyword>
<feature type="domain" description="Penicillin-binding protein transpeptidase" evidence="16">
    <location>
        <begin position="267"/>
        <end position="605"/>
    </location>
</feature>
<reference evidence="18 19" key="1">
    <citation type="journal article" date="2018" name="Aquat. Microb. Ecol.">
        <title>Gammaproteobacterial methanotrophs dominate.</title>
        <authorList>
            <person name="Rissanen A.J."/>
            <person name="Saarenheimo J."/>
            <person name="Tiirola M."/>
            <person name="Peura S."/>
            <person name="Aalto S.L."/>
            <person name="Karvinen A."/>
            <person name="Nykanen H."/>
        </authorList>
    </citation>
    <scope>NUCLEOTIDE SEQUENCE [LARGE SCALE GENOMIC DNA]</scope>
    <source>
        <strain evidence="18">AMbin10</strain>
    </source>
</reference>
<keyword evidence="10 14" id="KW-0573">Peptidoglycan synthesis</keyword>
<keyword evidence="15" id="KW-0175">Coiled coil</keyword>
<dbReference type="HAMAP" id="MF_02081">
    <property type="entry name" value="MrdA_transpept"/>
    <property type="match status" value="1"/>
</dbReference>
<dbReference type="GO" id="GO:0071555">
    <property type="term" value="P:cell wall organization"/>
    <property type="evidence" value="ECO:0007669"/>
    <property type="project" value="UniProtKB-KW"/>
</dbReference>
<keyword evidence="6 14" id="KW-0645">Protease</keyword>
<evidence type="ECO:0000256" key="14">
    <source>
        <dbReference type="HAMAP-Rule" id="MF_02081"/>
    </source>
</evidence>
<dbReference type="InterPro" id="IPR012338">
    <property type="entry name" value="Beta-lactam/transpept-like"/>
</dbReference>
<comment type="catalytic activity">
    <reaction evidence="14">
        <text>Preferential cleavage: (Ac)2-L-Lys-D-Ala-|-D-Ala. Also transpeptidation of peptidyl-alanyl moieties that are N-acyl substituents of D-alanine.</text>
        <dbReference type="EC" id="3.4.16.4"/>
    </reaction>
</comment>
<dbReference type="Pfam" id="PF00905">
    <property type="entry name" value="Transpeptidase"/>
    <property type="match status" value="1"/>
</dbReference>
<evidence type="ECO:0000259" key="16">
    <source>
        <dbReference type="Pfam" id="PF00905"/>
    </source>
</evidence>
<keyword evidence="9 14" id="KW-0133">Cell shape</keyword>
<keyword evidence="5 14" id="KW-0121">Carboxypeptidase</keyword>
<sequence length="612" mass="67727">MNLDLNETDHFRENKVFINRIVACVLFINIATLGLVVRLVYLQVVGHAHYSNLAQDNRVKISPLPPTRGMIIDRNGDVLANNFPTYSLEVFLDQVADLDATLTELKKLLNLSEDEIDRFNTLRRRHKGFAAIPLRLQLSEEEIALFSVRMPHFPGVEIQRRMLRTYPYGELTAHVVGYVGRISEAELQNLDPSVYSGTYHIGKSGVEKAYEELLHGKAGYQEVETNVQGRPISVLGQTDPQPGTDLYLSLDIGLQKTAKDALRGYSGALVAIEPSSGHILAMVSNPSFDPNPFIQGISRTQFESLQNSPDRPLYDRVLRGIYPPGSTVKPFMALAGLEYGQITVGRRVNCPGFFRLPGSDHSYRDWKSGGHGGVDLRLAITQSCDVYFYQLALRLGIDRMNHYMRRFGFGEKTGIDIDGEKAGIYPSSEWKLKTRKQAWFPGETLIAGIGQGYVQATPLQMARAMAILANKGKVVEPRVVDHMQVPADTEEPFPLHKSEDIPIPPGDWRAVVDAMIDVVHSPRGTAKGIAGGLTYHIAGKTGTAQVFSVRQDQVYKRMKVTAKLKDHAWFVAFAPAESPRIAIAVIAENGGHGGSIAAPMAKAVIQQYLKGR</sequence>
<dbReference type="PANTHER" id="PTHR30627">
    <property type="entry name" value="PEPTIDOGLYCAN D,D-TRANSPEPTIDASE"/>
    <property type="match status" value="1"/>
</dbReference>
<comment type="subcellular location">
    <subcellularLocation>
        <location evidence="14">Cell inner membrane</location>
        <topology evidence="14">Single-pass membrane protein</topology>
    </subcellularLocation>
    <subcellularLocation>
        <location evidence="2">Cell membrane</location>
    </subcellularLocation>
    <subcellularLocation>
        <location evidence="1">Membrane</location>
        <topology evidence="1">Single-pass membrane protein</topology>
    </subcellularLocation>
</comment>
<evidence type="ECO:0000256" key="13">
    <source>
        <dbReference type="ARBA" id="ARBA00023316"/>
    </source>
</evidence>
<dbReference type="FunFam" id="3.40.710.10:FF:000024">
    <property type="entry name" value="Penicillin-binding protein 2"/>
    <property type="match status" value="1"/>
</dbReference>
<dbReference type="Gene3D" id="3.30.1390.30">
    <property type="entry name" value="Penicillin-binding protein 2a, domain 3"/>
    <property type="match status" value="1"/>
</dbReference>
<feature type="domain" description="Penicillin-binding protein dimerisation" evidence="17">
    <location>
        <begin position="64"/>
        <end position="234"/>
    </location>
</feature>
<protein>
    <recommendedName>
        <fullName evidence="14">Peptidoglycan D,D-transpeptidase MrdA</fullName>
        <ecNumber evidence="14">3.4.16.4</ecNumber>
    </recommendedName>
    <alternativeName>
        <fullName evidence="14">Penicillin-binding protein 2</fullName>
        <shortName evidence="14">PBP-2</shortName>
    </alternativeName>
</protein>
<dbReference type="Proteomes" id="UP000249396">
    <property type="component" value="Unassembled WGS sequence"/>
</dbReference>
<keyword evidence="13 14" id="KW-0961">Cell wall biogenesis/degradation</keyword>
<name>A0A2W4RJX6_9GAMM</name>
<dbReference type="GO" id="GO:0005886">
    <property type="term" value="C:plasma membrane"/>
    <property type="evidence" value="ECO:0007669"/>
    <property type="project" value="UniProtKB-SubCell"/>
</dbReference>
<dbReference type="InterPro" id="IPR005311">
    <property type="entry name" value="PBP_dimer"/>
</dbReference>
<proteinExistence type="inferred from homology"/>
<keyword evidence="4 14" id="KW-0997">Cell inner membrane</keyword>
<comment type="caution">
    <text evidence="14">Lacks conserved residue(s) required for the propagation of feature annotation.</text>
</comment>
<evidence type="ECO:0000256" key="1">
    <source>
        <dbReference type="ARBA" id="ARBA00004167"/>
    </source>
</evidence>
<dbReference type="Gene3D" id="3.40.710.10">
    <property type="entry name" value="DD-peptidase/beta-lactamase superfamily"/>
    <property type="match status" value="1"/>
</dbReference>
<dbReference type="GO" id="GO:0008360">
    <property type="term" value="P:regulation of cell shape"/>
    <property type="evidence" value="ECO:0007669"/>
    <property type="project" value="UniProtKB-KW"/>
</dbReference>
<dbReference type="GO" id="GO:0006508">
    <property type="term" value="P:proteolysis"/>
    <property type="evidence" value="ECO:0007669"/>
    <property type="project" value="UniProtKB-KW"/>
</dbReference>
<dbReference type="NCBIfam" id="TIGR03423">
    <property type="entry name" value="pbp2_mrdA"/>
    <property type="match status" value="1"/>
</dbReference>
<evidence type="ECO:0000256" key="7">
    <source>
        <dbReference type="ARBA" id="ARBA00022692"/>
    </source>
</evidence>
<dbReference type="EMBL" id="QJPH01000288">
    <property type="protein sequence ID" value="PZN80078.1"/>
    <property type="molecule type" value="Genomic_DNA"/>
</dbReference>
<evidence type="ECO:0000256" key="2">
    <source>
        <dbReference type="ARBA" id="ARBA00004236"/>
    </source>
</evidence>
<dbReference type="Gene3D" id="3.90.1310.10">
    <property type="entry name" value="Penicillin-binding protein 2a (Domain 2)"/>
    <property type="match status" value="1"/>
</dbReference>
<keyword evidence="7 14" id="KW-0812">Transmembrane</keyword>
<organism evidence="18 19">
    <name type="scientific">Candidatus Methylumidiphilus alinenensis</name>
    <dbReference type="NCBI Taxonomy" id="2202197"/>
    <lineage>
        <taxon>Bacteria</taxon>
        <taxon>Pseudomonadati</taxon>
        <taxon>Pseudomonadota</taxon>
        <taxon>Gammaproteobacteria</taxon>
        <taxon>Methylococcales</taxon>
        <taxon>Candidatus Methylumidiphilus</taxon>
    </lineage>
</organism>
<dbReference type="GO" id="GO:0009002">
    <property type="term" value="F:serine-type D-Ala-D-Ala carboxypeptidase activity"/>
    <property type="evidence" value="ECO:0007669"/>
    <property type="project" value="UniProtKB-UniRule"/>
</dbReference>
<gene>
    <name evidence="14 18" type="primary">mrdA</name>
    <name evidence="18" type="ORF">DM484_10400</name>
</gene>
<comment type="caution">
    <text evidence="18">The sequence shown here is derived from an EMBL/GenBank/DDBJ whole genome shotgun (WGS) entry which is preliminary data.</text>
</comment>
<dbReference type="AlphaFoldDB" id="A0A2W4RJX6"/>
<evidence type="ECO:0000259" key="17">
    <source>
        <dbReference type="Pfam" id="PF03717"/>
    </source>
</evidence>
<dbReference type="InterPro" id="IPR036138">
    <property type="entry name" value="PBP_dimer_sf"/>
</dbReference>
<evidence type="ECO:0000313" key="19">
    <source>
        <dbReference type="Proteomes" id="UP000249396"/>
    </source>
</evidence>
<dbReference type="InterPro" id="IPR050515">
    <property type="entry name" value="Beta-lactam/transpept"/>
</dbReference>
<dbReference type="GO" id="GO:0009252">
    <property type="term" value="P:peptidoglycan biosynthetic process"/>
    <property type="evidence" value="ECO:0007669"/>
    <property type="project" value="UniProtKB-UniRule"/>
</dbReference>
<dbReference type="GO" id="GO:0071972">
    <property type="term" value="F:peptidoglycan L,D-transpeptidase activity"/>
    <property type="evidence" value="ECO:0007669"/>
    <property type="project" value="TreeGrafter"/>
</dbReference>
<keyword evidence="8 14" id="KW-0378">Hydrolase</keyword>
<dbReference type="SUPFAM" id="SSF56601">
    <property type="entry name" value="beta-lactamase/transpeptidase-like"/>
    <property type="match status" value="1"/>
</dbReference>
<evidence type="ECO:0000256" key="3">
    <source>
        <dbReference type="ARBA" id="ARBA00022475"/>
    </source>
</evidence>
<evidence type="ECO:0000256" key="11">
    <source>
        <dbReference type="ARBA" id="ARBA00022989"/>
    </source>
</evidence>
<feature type="transmembrane region" description="Helical" evidence="14">
    <location>
        <begin position="21"/>
        <end position="41"/>
    </location>
</feature>
<keyword evidence="12 14" id="KW-0472">Membrane</keyword>
<evidence type="ECO:0000256" key="15">
    <source>
        <dbReference type="SAM" id="Coils"/>
    </source>
</evidence>
<feature type="active site" description="Acyl-ester intermediate" evidence="14">
    <location>
        <position position="326"/>
    </location>
</feature>
<dbReference type="PANTHER" id="PTHR30627:SF2">
    <property type="entry name" value="PEPTIDOGLYCAN D,D-TRANSPEPTIDASE MRDA"/>
    <property type="match status" value="1"/>
</dbReference>
<evidence type="ECO:0000313" key="18">
    <source>
        <dbReference type="EMBL" id="PZN80078.1"/>
    </source>
</evidence>
<evidence type="ECO:0000256" key="12">
    <source>
        <dbReference type="ARBA" id="ARBA00023136"/>
    </source>
</evidence>
<feature type="coiled-coil region" evidence="15">
    <location>
        <begin position="95"/>
        <end position="122"/>
    </location>
</feature>
<dbReference type="GO" id="GO:0008658">
    <property type="term" value="F:penicillin binding"/>
    <property type="evidence" value="ECO:0007669"/>
    <property type="project" value="UniProtKB-UniRule"/>
</dbReference>
<comment type="function">
    <text evidence="14">Catalyzes cross-linking of the peptidoglycan cell wall.</text>
</comment>
<dbReference type="InterPro" id="IPR001460">
    <property type="entry name" value="PCN-bd_Tpept"/>
</dbReference>
<evidence type="ECO:0000256" key="8">
    <source>
        <dbReference type="ARBA" id="ARBA00022801"/>
    </source>
</evidence>
<comment type="similarity">
    <text evidence="14">Belongs to the transpeptidase family. MrdA subfamily.</text>
</comment>
<dbReference type="InterPro" id="IPR017790">
    <property type="entry name" value="Penicillin-binding_protein_2"/>
</dbReference>
<comment type="pathway">
    <text evidence="14">Cell wall biogenesis; peptidoglycan biosynthesis.</text>
</comment>
<evidence type="ECO:0000256" key="9">
    <source>
        <dbReference type="ARBA" id="ARBA00022960"/>
    </source>
</evidence>
<dbReference type="Pfam" id="PF03717">
    <property type="entry name" value="PBP_dimer"/>
    <property type="match status" value="1"/>
</dbReference>